<evidence type="ECO:0000313" key="3">
    <source>
        <dbReference type="Proteomes" id="UP000316726"/>
    </source>
</evidence>
<feature type="region of interest" description="Disordered" evidence="1">
    <location>
        <begin position="483"/>
        <end position="591"/>
    </location>
</feature>
<organism evidence="2 3">
    <name type="scientific">Chloropicon primus</name>
    <dbReference type="NCBI Taxonomy" id="1764295"/>
    <lineage>
        <taxon>Eukaryota</taxon>
        <taxon>Viridiplantae</taxon>
        <taxon>Chlorophyta</taxon>
        <taxon>Chloropicophyceae</taxon>
        <taxon>Chloropicales</taxon>
        <taxon>Chloropicaceae</taxon>
        <taxon>Chloropicon</taxon>
    </lineage>
</organism>
<sequence length="780" mass="86043">MRRVVLPHQAFSSPVNDLPAFRGRRESRTSKPLLVPQVYDFVLTDATNFVVQGERSTFRPCPEPAVNYAASHVEEALDGMLADKTERATFQELVGGVPCEGGLPLWQPSPRTRAVVALALEEEHGRNEEEGIVMLRQFASLAKLSFEDFRATHRDLAGIGSERGLLGQKGDWEEGSVTLSDQVGMQRVELQAADAPGPLKASSPPKRSLQILAEAIGSEGTPLVRDNTVRLVCMLETNLSWQQGHSSTLGGPLSWGRGALSAPQDDQGEDFLAVLQRYEISDEMGGQAARSDLESSNPVDVHAAILEEDPLPPHPFRGIRSVLVRQESKLYTDPVQAIQRGGDLLKGVEKTLPADHACALPPFLVDGASLSDNLCKDVFLACCESPYIGNRSRPELNGLPVLGSWSKSLRSTGTMDFCQKMASPSRAMMYLDWSLIEEHGRDVGDGGVLECFETRTSSRSLFRAKPMKFHMLVRRECDPGYDGLEPRGAGAQSSDAMTGARRPRPCAVSPHGSLHQPKQSFDVETSRNTRRKVGRKAASSVEDLDQKNAQTHSCDQIHSNSVGSREYSGGNSFGFTPARDSDPAGRQDVSRNHDDFGRDLLGDFYEVEPPRAHSPFSWPFDGLTGTPERTHLSGSRAQRKGSHVTGLDFESWIDKEDFSPGLPPRDGKKSFPARHSPPPPCASREDLADDFFDSCFDDPSNVFQRQGASWNARESLLGSQQRPPPRTGSSTLLTGSTWDSSKILENWNAYRRQRHFAENSQTFVSRKRRKRTRSWGVKRI</sequence>
<evidence type="ECO:0000256" key="1">
    <source>
        <dbReference type="SAM" id="MobiDB-lite"/>
    </source>
</evidence>
<gene>
    <name evidence="2" type="ORF">A3770_04p28450</name>
</gene>
<dbReference type="EMBL" id="CP031037">
    <property type="protein sequence ID" value="QDZ20327.1"/>
    <property type="molecule type" value="Genomic_DNA"/>
</dbReference>
<feature type="region of interest" description="Disordered" evidence="1">
    <location>
        <begin position="761"/>
        <end position="780"/>
    </location>
</feature>
<keyword evidence="3" id="KW-1185">Reference proteome</keyword>
<dbReference type="Proteomes" id="UP000316726">
    <property type="component" value="Chromosome 4"/>
</dbReference>
<proteinExistence type="predicted"/>
<accession>A0A5B8MIQ2</accession>
<protein>
    <submittedName>
        <fullName evidence="2">Uncharacterized protein</fullName>
    </submittedName>
</protein>
<name>A0A5B8MIQ2_9CHLO</name>
<feature type="compositionally biased region" description="Basic residues" evidence="1">
    <location>
        <begin position="765"/>
        <end position="780"/>
    </location>
</feature>
<feature type="compositionally biased region" description="Basic and acidic residues" evidence="1">
    <location>
        <begin position="579"/>
        <end position="591"/>
    </location>
</feature>
<feature type="region of interest" description="Disordered" evidence="1">
    <location>
        <begin position="616"/>
        <end position="684"/>
    </location>
</feature>
<dbReference type="AlphaFoldDB" id="A0A5B8MIQ2"/>
<reference evidence="2 3" key="1">
    <citation type="submission" date="2018-07" db="EMBL/GenBank/DDBJ databases">
        <title>The complete nuclear genome of the prasinophyte Chloropicon primus (CCMP1205).</title>
        <authorList>
            <person name="Pombert J.-F."/>
            <person name="Otis C."/>
            <person name="Turmel M."/>
            <person name="Lemieux C."/>
        </authorList>
    </citation>
    <scope>NUCLEOTIDE SEQUENCE [LARGE SCALE GENOMIC DNA]</scope>
    <source>
        <strain evidence="2 3">CCMP1205</strain>
    </source>
</reference>
<feature type="compositionally biased region" description="Polar residues" evidence="1">
    <location>
        <begin position="547"/>
        <end position="574"/>
    </location>
</feature>
<feature type="region of interest" description="Disordered" evidence="1">
    <location>
        <begin position="714"/>
        <end position="734"/>
    </location>
</feature>
<evidence type="ECO:0000313" key="2">
    <source>
        <dbReference type="EMBL" id="QDZ20327.1"/>
    </source>
</evidence>